<name>A0A8K1GSJ6_9PASS</name>
<dbReference type="InterPro" id="IPR005178">
    <property type="entry name" value="Ostalpha/TMEM184C"/>
</dbReference>
<reference evidence="8" key="1">
    <citation type="submission" date="2019-04" db="EMBL/GenBank/DDBJ databases">
        <title>Genome assembly of Zosterops borbonicus 15179.</title>
        <authorList>
            <person name="Leroy T."/>
            <person name="Anselmetti Y."/>
            <person name="Tilak M.-K."/>
            <person name="Nabholz B."/>
        </authorList>
    </citation>
    <scope>NUCLEOTIDE SEQUENCE</scope>
    <source>
        <strain evidence="8">HGM_15179</strain>
        <tissue evidence="8">Muscle</tissue>
    </source>
</reference>
<evidence type="ECO:0000259" key="7">
    <source>
        <dbReference type="PROSITE" id="PS50011"/>
    </source>
</evidence>
<feature type="transmembrane region" description="Helical" evidence="6">
    <location>
        <begin position="612"/>
        <end position="634"/>
    </location>
</feature>
<feature type="transmembrane region" description="Helical" evidence="6">
    <location>
        <begin position="516"/>
        <end position="538"/>
    </location>
</feature>
<feature type="region of interest" description="Disordered" evidence="5">
    <location>
        <begin position="356"/>
        <end position="375"/>
    </location>
</feature>
<dbReference type="SUPFAM" id="SSF56112">
    <property type="entry name" value="Protein kinase-like (PK-like)"/>
    <property type="match status" value="1"/>
</dbReference>
<feature type="compositionally biased region" description="Low complexity" evidence="5">
    <location>
        <begin position="331"/>
        <end position="345"/>
    </location>
</feature>
<organism evidence="8 9">
    <name type="scientific">Zosterops borbonicus</name>
    <dbReference type="NCBI Taxonomy" id="364589"/>
    <lineage>
        <taxon>Eukaryota</taxon>
        <taxon>Metazoa</taxon>
        <taxon>Chordata</taxon>
        <taxon>Craniata</taxon>
        <taxon>Vertebrata</taxon>
        <taxon>Euteleostomi</taxon>
        <taxon>Archelosauria</taxon>
        <taxon>Archosauria</taxon>
        <taxon>Dinosauria</taxon>
        <taxon>Saurischia</taxon>
        <taxon>Theropoda</taxon>
        <taxon>Coelurosauria</taxon>
        <taxon>Aves</taxon>
        <taxon>Neognathae</taxon>
        <taxon>Neoaves</taxon>
        <taxon>Telluraves</taxon>
        <taxon>Australaves</taxon>
        <taxon>Passeriformes</taxon>
        <taxon>Sylvioidea</taxon>
        <taxon>Zosteropidae</taxon>
        <taxon>Zosterops</taxon>
    </lineage>
</organism>
<dbReference type="GO" id="GO:0005524">
    <property type="term" value="F:ATP binding"/>
    <property type="evidence" value="ECO:0007669"/>
    <property type="project" value="InterPro"/>
</dbReference>
<feature type="domain" description="Protein kinase" evidence="7">
    <location>
        <begin position="11"/>
        <end position="284"/>
    </location>
</feature>
<evidence type="ECO:0000256" key="3">
    <source>
        <dbReference type="ARBA" id="ARBA00022989"/>
    </source>
</evidence>
<feature type="region of interest" description="Disordered" evidence="5">
    <location>
        <begin position="308"/>
        <end position="346"/>
    </location>
</feature>
<dbReference type="FunFam" id="1.10.510.10:FF:000155">
    <property type="entry name" value="Casein kinase I isoform epsilon"/>
    <property type="match status" value="1"/>
</dbReference>
<dbReference type="Proteomes" id="UP000796761">
    <property type="component" value="Unassembled WGS sequence"/>
</dbReference>
<gene>
    <name evidence="8" type="ORF">HGM15179_004490</name>
</gene>
<keyword evidence="2 6" id="KW-0812">Transmembrane</keyword>
<feature type="transmembrane region" description="Helical" evidence="6">
    <location>
        <begin position="646"/>
        <end position="670"/>
    </location>
</feature>
<dbReference type="GO" id="GO:0004672">
    <property type="term" value="F:protein kinase activity"/>
    <property type="evidence" value="ECO:0007669"/>
    <property type="project" value="InterPro"/>
</dbReference>
<evidence type="ECO:0000313" key="9">
    <source>
        <dbReference type="Proteomes" id="UP000796761"/>
    </source>
</evidence>
<feature type="compositionally biased region" description="Basic and acidic residues" evidence="5">
    <location>
        <begin position="308"/>
        <end position="325"/>
    </location>
</feature>
<keyword evidence="3 6" id="KW-1133">Transmembrane helix</keyword>
<dbReference type="SMART" id="SM01417">
    <property type="entry name" value="Solute_trans_a"/>
    <property type="match status" value="1"/>
</dbReference>
<feature type="transmembrane region" description="Helical" evidence="6">
    <location>
        <begin position="475"/>
        <end position="496"/>
    </location>
</feature>
<dbReference type="PROSITE" id="PS50011">
    <property type="entry name" value="PROTEIN_KINASE_DOM"/>
    <property type="match status" value="1"/>
</dbReference>
<comment type="caution">
    <text evidence="8">The sequence shown here is derived from an EMBL/GenBank/DDBJ whole genome shotgun (WGS) entry which is preliminary data.</text>
</comment>
<sequence length="851" mass="96123">MAAAGCEWGDEKFSVVPGGGSFLLPTRKNNSSGANIATGEEVAIKLECVKTKHPQLHIESKFYKMMQGGVGIPSIKWCGAEGDYNVMVMELLGPSLEDLFNFCSRKFSLKTVLLLADQMISRIEYIHSKNFIHRDVKPDNFLMGLGKKGNLVYIIDFGLAKKYRDARTHQHIPYRENKNLTGTARYASINTHLGIEQSRRDDLESLGYVLMYFNLGSLPWQGLKAATKRQKYERISEKKMSTPIEVLCKGYPSEFSTYLNFCRSLRFDDKPDYSYLRQLFRNLFHRQGFSYDYVFDWNMLKFGAARNPEDMDRERREHEREERMGQLRGSATRALPPGPPAGATANRLRNVTEPMASTPTSRIQQSGNTSPRAISRVDRERKVSMRLHRGAPANVSSSDLTGRQEVSRISASQVLACGQLFSNPNWNLTPKGTMIMMTDVTAAPRLGSTATTPAVAPNFSWMPEDGSPTAVEQPIFLMTTAAQAISGFFVWTALLITCHQIYMHLRCYSCPNEQRYIVRILFIVPIYAFDSWLSLLFFTNDQYYVYFGTVRDCYEAFVIYNFLSLCYEYLGGESSIMSEIRGKPIESSCVYGTCCLWGKTYSIGFLRFCKQATLQFCVVKPLMAISTVILQAFGKYQDGDFDVTSGYLYVTIIYNISVSLALYALFLFYFATRELLSPYSPVLKFFMVKSVIFLSFWQGMLLAILEKCGAIPKIHSADVSVGEGTVAAGYQDFIICVEMFFAAIALRHAFTYKVYVDKRIDAQAVPSYGPYGRCAPMKSISSSLKETMNPHDIVQDAIHNFSPAYQQYTQQSTLEHGPPWRNGSHVISRSHSCSGARDNEKTLLLSSDDEF</sequence>
<feature type="compositionally biased region" description="Polar residues" evidence="5">
    <location>
        <begin position="356"/>
        <end position="372"/>
    </location>
</feature>
<dbReference type="OrthoDB" id="5348404at2759"/>
<feature type="transmembrane region" description="Helical" evidence="6">
    <location>
        <begin position="682"/>
        <end position="705"/>
    </location>
</feature>
<proteinExistence type="predicted"/>
<dbReference type="Pfam" id="PF03619">
    <property type="entry name" value="Solute_trans_a"/>
    <property type="match status" value="1"/>
</dbReference>
<dbReference type="EMBL" id="SWJQ01000091">
    <property type="protein sequence ID" value="TRZ22645.1"/>
    <property type="molecule type" value="Genomic_DNA"/>
</dbReference>
<dbReference type="CDD" id="cd14125">
    <property type="entry name" value="STKc_CK1_delta_epsilon"/>
    <property type="match status" value="1"/>
</dbReference>
<comment type="subcellular location">
    <subcellularLocation>
        <location evidence="1">Membrane</location>
        <topology evidence="1">Multi-pass membrane protein</topology>
    </subcellularLocation>
</comment>
<evidence type="ECO:0000256" key="4">
    <source>
        <dbReference type="ARBA" id="ARBA00023136"/>
    </source>
</evidence>
<dbReference type="InterPro" id="IPR000719">
    <property type="entry name" value="Prot_kinase_dom"/>
</dbReference>
<evidence type="ECO:0000256" key="6">
    <source>
        <dbReference type="SAM" id="Phobius"/>
    </source>
</evidence>
<keyword evidence="4 6" id="KW-0472">Membrane</keyword>
<evidence type="ECO:0000256" key="2">
    <source>
        <dbReference type="ARBA" id="ARBA00022692"/>
    </source>
</evidence>
<keyword evidence="9" id="KW-1185">Reference proteome</keyword>
<accession>A0A8K1GSJ6</accession>
<dbReference type="InterPro" id="IPR008271">
    <property type="entry name" value="Ser/Thr_kinase_AS"/>
</dbReference>
<evidence type="ECO:0000256" key="1">
    <source>
        <dbReference type="ARBA" id="ARBA00004141"/>
    </source>
</evidence>
<dbReference type="PANTHER" id="PTHR23423">
    <property type="entry name" value="ORGANIC SOLUTE TRANSPORTER-RELATED"/>
    <property type="match status" value="1"/>
</dbReference>
<dbReference type="Gene3D" id="1.10.510.10">
    <property type="entry name" value="Transferase(Phosphotransferase) domain 1"/>
    <property type="match status" value="1"/>
</dbReference>
<dbReference type="GO" id="GO:0016020">
    <property type="term" value="C:membrane"/>
    <property type="evidence" value="ECO:0007669"/>
    <property type="project" value="UniProtKB-SubCell"/>
</dbReference>
<dbReference type="AlphaFoldDB" id="A0A8K1GSJ6"/>
<dbReference type="InterPro" id="IPR011009">
    <property type="entry name" value="Kinase-like_dom_sf"/>
</dbReference>
<evidence type="ECO:0000256" key="5">
    <source>
        <dbReference type="SAM" id="MobiDB-lite"/>
    </source>
</evidence>
<dbReference type="PROSITE" id="PS00108">
    <property type="entry name" value="PROTEIN_KINASE_ST"/>
    <property type="match status" value="1"/>
</dbReference>
<dbReference type="SMART" id="SM00220">
    <property type="entry name" value="S_TKc"/>
    <property type="match status" value="1"/>
</dbReference>
<evidence type="ECO:0000313" key="8">
    <source>
        <dbReference type="EMBL" id="TRZ22645.1"/>
    </source>
</evidence>
<dbReference type="Pfam" id="PF00069">
    <property type="entry name" value="Pkinase"/>
    <property type="match status" value="1"/>
</dbReference>
<protein>
    <recommendedName>
        <fullName evidence="7">Protein kinase domain-containing protein</fullName>
    </recommendedName>
</protein>